<proteinExistence type="predicted"/>
<name>A0A3S3RBP8_METS7</name>
<dbReference type="EMBL" id="RXGA01000003">
    <property type="protein sequence ID" value="RWX73088.1"/>
    <property type="molecule type" value="Genomic_DNA"/>
</dbReference>
<sequence length="197" mass="21049">MKTKYILGFVLVIAITLSLGAYSATLGKSELVHFWVAVPAGNVTAPMVLRGAGPPISMSPIVIDLQSRGVLKNLLQPQLEGLSTHWIYNLGKKPVKVKLNLANVPPDIAVDWEVNSGFEFDAATHTFKTPLYPGGSVPNLGIDWVFHIPAYYMDEPVIYDGGLEVIDADTGAVLTFIPIKFVNGAASSSATQGGSCH</sequence>
<dbReference type="Proteomes" id="UP000288215">
    <property type="component" value="Unassembled WGS sequence"/>
</dbReference>
<comment type="caution">
    <text evidence="1">The sequence shown here is derived from an EMBL/GenBank/DDBJ whole genome shotgun (WGS) entry which is preliminary data.</text>
</comment>
<dbReference type="AlphaFoldDB" id="A0A3S3RBP8"/>
<reference evidence="1 2" key="1">
    <citation type="submission" date="2018-12" db="EMBL/GenBank/DDBJ databases">
        <title>The complete genome of the methanogenic archaea of the candidate phylum Verstraetearchaeota, obtained from the metagenome of underground thermal water.</title>
        <authorList>
            <person name="Kadnikov V.V."/>
            <person name="Mardanov A.V."/>
            <person name="Beletsky A.V."/>
            <person name="Karnachuk O.V."/>
            <person name="Ravin N.V."/>
        </authorList>
    </citation>
    <scope>NUCLEOTIDE SEQUENCE [LARGE SCALE GENOMIC DNA]</scope>
    <source>
        <strain evidence="1">Ch88</strain>
    </source>
</reference>
<gene>
    <name evidence="1" type="ORF">Metus_1062</name>
</gene>
<accession>A0A3S3RBP8</accession>
<protein>
    <submittedName>
        <fullName evidence="1">Uncharacterized protein</fullName>
    </submittedName>
</protein>
<evidence type="ECO:0000313" key="1">
    <source>
        <dbReference type="EMBL" id="RWX73088.1"/>
    </source>
</evidence>
<organism evidence="1 2">
    <name type="scientific">Methanosuratincola subterraneus</name>
    <dbReference type="NCBI Taxonomy" id="2593994"/>
    <lineage>
        <taxon>Archaea</taxon>
        <taxon>Thermoproteota</taxon>
        <taxon>Methanosuratincolia</taxon>
        <taxon>Candidatus Methanomethylicales</taxon>
        <taxon>Candidatus Methanomethylicaceae</taxon>
        <taxon>Candidatus Methanosuratincola (ex Vanwonterghem et al. 2016)</taxon>
    </lineage>
</organism>
<evidence type="ECO:0000313" key="2">
    <source>
        <dbReference type="Proteomes" id="UP000288215"/>
    </source>
</evidence>